<protein>
    <submittedName>
        <fullName evidence="7">AraC family transcriptional regulator</fullName>
    </submittedName>
</protein>
<feature type="domain" description="HTH araC/xylS-type" evidence="6">
    <location>
        <begin position="235"/>
        <end position="340"/>
    </location>
</feature>
<evidence type="ECO:0000259" key="6">
    <source>
        <dbReference type="PROSITE" id="PS01124"/>
    </source>
</evidence>
<keyword evidence="3" id="KW-0804">Transcription</keyword>
<keyword evidence="5" id="KW-0812">Transmembrane</keyword>
<evidence type="ECO:0000313" key="7">
    <source>
        <dbReference type="EMBL" id="WQC01944.1"/>
    </source>
</evidence>
<feature type="region of interest" description="Disordered" evidence="4">
    <location>
        <begin position="210"/>
        <end position="231"/>
    </location>
</feature>
<dbReference type="SUPFAM" id="SSF46689">
    <property type="entry name" value="Homeodomain-like"/>
    <property type="match status" value="1"/>
</dbReference>
<reference evidence="7 8" key="1">
    <citation type="submission" date="2023-11" db="EMBL/GenBank/DDBJ databases">
        <authorList>
            <person name="Panchal A.K."/>
            <person name="Meaney J.S."/>
            <person name="Karas B.J."/>
            <person name="diCenzo G.C."/>
        </authorList>
    </citation>
    <scope>NUCLEOTIDE SEQUENCE [LARGE SCALE GENOMIC DNA]</scope>
    <source>
        <strain evidence="7 8">NZP2235</strain>
    </source>
</reference>
<evidence type="ECO:0000256" key="1">
    <source>
        <dbReference type="ARBA" id="ARBA00023015"/>
    </source>
</evidence>
<feature type="transmembrane region" description="Helical" evidence="5">
    <location>
        <begin position="156"/>
        <end position="175"/>
    </location>
</feature>
<proteinExistence type="predicted"/>
<evidence type="ECO:0000256" key="3">
    <source>
        <dbReference type="ARBA" id="ARBA00023163"/>
    </source>
</evidence>
<dbReference type="PROSITE" id="PS01124">
    <property type="entry name" value="HTH_ARAC_FAMILY_2"/>
    <property type="match status" value="1"/>
</dbReference>
<name>A0ABZ0VYA8_9HYPH</name>
<accession>A0ABZ0VYA8</accession>
<dbReference type="Pfam" id="PF12833">
    <property type="entry name" value="HTH_18"/>
    <property type="match status" value="1"/>
</dbReference>
<keyword evidence="8" id="KW-1185">Reference proteome</keyword>
<dbReference type="PANTHER" id="PTHR43280">
    <property type="entry name" value="ARAC-FAMILY TRANSCRIPTIONAL REGULATOR"/>
    <property type="match status" value="1"/>
</dbReference>
<feature type="transmembrane region" description="Helical" evidence="5">
    <location>
        <begin position="94"/>
        <end position="111"/>
    </location>
</feature>
<feature type="transmembrane region" description="Helical" evidence="5">
    <location>
        <begin position="117"/>
        <end position="135"/>
    </location>
</feature>
<keyword evidence="2" id="KW-0238">DNA-binding</keyword>
<evidence type="ECO:0000313" key="8">
    <source>
        <dbReference type="Proteomes" id="UP001322481"/>
    </source>
</evidence>
<feature type="transmembrane region" description="Helical" evidence="5">
    <location>
        <begin position="61"/>
        <end position="82"/>
    </location>
</feature>
<feature type="transmembrane region" description="Helical" evidence="5">
    <location>
        <begin position="35"/>
        <end position="55"/>
    </location>
</feature>
<evidence type="ECO:0000256" key="2">
    <source>
        <dbReference type="ARBA" id="ARBA00023125"/>
    </source>
</evidence>
<evidence type="ECO:0000256" key="5">
    <source>
        <dbReference type="SAM" id="Phobius"/>
    </source>
</evidence>
<feature type="transmembrane region" description="Helical" evidence="5">
    <location>
        <begin position="187"/>
        <end position="208"/>
    </location>
</feature>
<gene>
    <name evidence="7" type="ORF">U0R22_006181</name>
</gene>
<dbReference type="InterPro" id="IPR009057">
    <property type="entry name" value="Homeodomain-like_sf"/>
</dbReference>
<feature type="transmembrane region" description="Helical" evidence="5">
    <location>
        <begin position="6"/>
        <end position="23"/>
    </location>
</feature>
<keyword evidence="5" id="KW-1133">Transmembrane helix</keyword>
<evidence type="ECO:0000256" key="4">
    <source>
        <dbReference type="SAM" id="MobiDB-lite"/>
    </source>
</evidence>
<dbReference type="PANTHER" id="PTHR43280:SF29">
    <property type="entry name" value="ARAC-FAMILY TRANSCRIPTIONAL REGULATOR"/>
    <property type="match status" value="1"/>
</dbReference>
<dbReference type="SMART" id="SM00342">
    <property type="entry name" value="HTH_ARAC"/>
    <property type="match status" value="1"/>
</dbReference>
<dbReference type="Proteomes" id="UP001322481">
    <property type="component" value="Chromosome"/>
</dbReference>
<keyword evidence="1" id="KW-0805">Transcription regulation</keyword>
<sequence length="363" mass="39526">MIFIPLPFVVSLLLVILLMQMIRRSEADLRENISFMLLMAVYALQSVLIGIRWGYDARAVMPLLSVLATLIAPLAWIAFSGLTKERSAHRLTRLWPHLLPACLVALLLIFWREPVGPVIILVFLSYGVALLWLALAGPDILVESRLDGVLRSYRSLWVTALAILASPITDIIISLDMQWTGGVHSGAVIAGGNVLALLLLGGAAAVASEAAAPDEDEKDEGPRAQTVPRATSEESAIAAAVDALMREKELYKDVDLNLGRIARRLGLPARQVSSAINRTHGSSVSQYVNNQRIDEARRLLATTDEPITRIMFDAGFLSKSNFNREFLRITGLSPKAWRLEHQPSGAAMPLTSLPATSLPGGET</sequence>
<dbReference type="InterPro" id="IPR018060">
    <property type="entry name" value="HTH_AraC"/>
</dbReference>
<keyword evidence="5" id="KW-0472">Membrane</keyword>
<dbReference type="RefSeq" id="WP_322416899.1">
    <property type="nucleotide sequence ID" value="NZ_CP139858.1"/>
</dbReference>
<organism evidence="7 8">
    <name type="scientific">Mesorhizobium huakuii</name>
    <dbReference type="NCBI Taxonomy" id="28104"/>
    <lineage>
        <taxon>Bacteria</taxon>
        <taxon>Pseudomonadati</taxon>
        <taxon>Pseudomonadota</taxon>
        <taxon>Alphaproteobacteria</taxon>
        <taxon>Hyphomicrobiales</taxon>
        <taxon>Phyllobacteriaceae</taxon>
        <taxon>Mesorhizobium</taxon>
    </lineage>
</organism>
<dbReference type="EMBL" id="CP139858">
    <property type="protein sequence ID" value="WQC01944.1"/>
    <property type="molecule type" value="Genomic_DNA"/>
</dbReference>
<dbReference type="Gene3D" id="1.10.10.60">
    <property type="entry name" value="Homeodomain-like"/>
    <property type="match status" value="1"/>
</dbReference>